<proteinExistence type="inferred from homology"/>
<dbReference type="PROSITE" id="PS50249">
    <property type="entry name" value="MPN"/>
    <property type="match status" value="1"/>
</dbReference>
<dbReference type="Gene3D" id="3.40.140.10">
    <property type="entry name" value="Cytidine Deaminase, domain 2"/>
    <property type="match status" value="1"/>
</dbReference>
<dbReference type="PANTHER" id="PTHR10540:SF8">
    <property type="entry name" value="COP9 SIGNALOSOME COMPLEX SUBUNIT 6"/>
    <property type="match status" value="1"/>
</dbReference>
<sequence>MAEPSGNPLVSSKPSESGLTISLHPLVLLTVSDQVTRQSVRKQKDPVVGALLGQQKGREITAEHAFPVALVRGSEGQWKFNYEWMETRIQQYKDVHKEPALEFVGWFTLCPSEGPLPEFVSLQKQAINFYNENAILLALHPEAITSETATGGKLPITVYESVADAEPKDDGSMQVDGQEASDIKFRSLPYSIDTDETEMIAIDYVAKGAGSAAAVEDTVPVSKPVEAPLTDKKGKKRADPSPEVAESKESNGIEDTLKSLTPEEEDQVAGMTTRLNSVKMLQSRLALLRTLIQSVPPSYLSSPTSTPTFPDPSYLPHLRNIQALLTRLSLLTPPTDSSSTNQNQPLVSSSLSQSNDVSLASLLSLLSQDVQSLSELGRKFSTVETNKSSSKSKHSQPKSAGGIGGGMGGAGGGYSGLGDGDGGYGGVGSQALNAGTVGAMI</sequence>
<evidence type="ECO:0000313" key="6">
    <source>
        <dbReference type="Proteomes" id="UP001172673"/>
    </source>
</evidence>
<comment type="subcellular location">
    <subcellularLocation>
        <location evidence="2">Cytoplasm</location>
    </subcellularLocation>
    <subcellularLocation>
        <location evidence="2">Nucleus</location>
    </subcellularLocation>
</comment>
<dbReference type="Proteomes" id="UP001172673">
    <property type="component" value="Unassembled WGS sequence"/>
</dbReference>
<feature type="region of interest" description="Disordered" evidence="3">
    <location>
        <begin position="224"/>
        <end position="269"/>
    </location>
</feature>
<gene>
    <name evidence="5" type="ORF">H2200_003609</name>
</gene>
<dbReference type="GO" id="GO:0008237">
    <property type="term" value="F:metallopeptidase activity"/>
    <property type="evidence" value="ECO:0007669"/>
    <property type="project" value="InterPro"/>
</dbReference>
<accession>A0AA38XEL2</accession>
<dbReference type="GO" id="GO:0000338">
    <property type="term" value="P:protein deneddylation"/>
    <property type="evidence" value="ECO:0007669"/>
    <property type="project" value="InterPro"/>
</dbReference>
<feature type="compositionally biased region" description="Basic and acidic residues" evidence="3">
    <location>
        <begin position="229"/>
        <end position="257"/>
    </location>
</feature>
<comment type="caution">
    <text evidence="5">The sequence shown here is derived from an EMBL/GenBank/DDBJ whole genome shotgun (WGS) entry which is preliminary data.</text>
</comment>
<dbReference type="InterPro" id="IPR000555">
    <property type="entry name" value="JAMM/MPN+_dom"/>
</dbReference>
<dbReference type="GO" id="GO:0008180">
    <property type="term" value="C:COP9 signalosome"/>
    <property type="evidence" value="ECO:0007669"/>
    <property type="project" value="UniProtKB-UniRule"/>
</dbReference>
<keyword evidence="2" id="KW-0963">Cytoplasm</keyword>
<reference evidence="5" key="1">
    <citation type="submission" date="2022-10" db="EMBL/GenBank/DDBJ databases">
        <title>Culturing micro-colonial fungi from biological soil crusts in the Mojave desert and describing Neophaeococcomyces mojavensis, and introducing the new genera and species Taxawa tesnikishii.</title>
        <authorList>
            <person name="Kurbessoian T."/>
            <person name="Stajich J.E."/>
        </authorList>
    </citation>
    <scope>NUCLEOTIDE SEQUENCE</scope>
    <source>
        <strain evidence="5">TK_41</strain>
    </source>
</reference>
<organism evidence="5 6">
    <name type="scientific">Cladophialophora chaetospira</name>
    <dbReference type="NCBI Taxonomy" id="386627"/>
    <lineage>
        <taxon>Eukaryota</taxon>
        <taxon>Fungi</taxon>
        <taxon>Dikarya</taxon>
        <taxon>Ascomycota</taxon>
        <taxon>Pezizomycotina</taxon>
        <taxon>Eurotiomycetes</taxon>
        <taxon>Chaetothyriomycetidae</taxon>
        <taxon>Chaetothyriales</taxon>
        <taxon>Herpotrichiellaceae</taxon>
        <taxon>Cladophialophora</taxon>
    </lineage>
</organism>
<dbReference type="GO" id="GO:0005737">
    <property type="term" value="C:cytoplasm"/>
    <property type="evidence" value="ECO:0007669"/>
    <property type="project" value="UniProtKB-SubCell"/>
</dbReference>
<dbReference type="Pfam" id="PF01398">
    <property type="entry name" value="JAB"/>
    <property type="match status" value="1"/>
</dbReference>
<dbReference type="CDD" id="cd08063">
    <property type="entry name" value="MPN_CSN6"/>
    <property type="match status" value="1"/>
</dbReference>
<protein>
    <recommendedName>
        <fullName evidence="2">COP9 signalosome complex subunit 6</fullName>
    </recommendedName>
</protein>
<evidence type="ECO:0000256" key="3">
    <source>
        <dbReference type="SAM" id="MobiDB-lite"/>
    </source>
</evidence>
<dbReference type="AlphaFoldDB" id="A0AA38XEL2"/>
<feature type="domain" description="MPN" evidence="4">
    <location>
        <begin position="21"/>
        <end position="165"/>
    </location>
</feature>
<dbReference type="PANTHER" id="PTHR10540">
    <property type="entry name" value="EUKARYOTIC TRANSLATION INITIATION FACTOR 3 SUBUNIT F-RELATED"/>
    <property type="match status" value="1"/>
</dbReference>
<evidence type="ECO:0000259" key="4">
    <source>
        <dbReference type="PROSITE" id="PS50249"/>
    </source>
</evidence>
<dbReference type="InterPro" id="IPR033859">
    <property type="entry name" value="MPN_CSN6"/>
</dbReference>
<dbReference type="EMBL" id="JAPDRK010000005">
    <property type="protein sequence ID" value="KAJ9612014.1"/>
    <property type="molecule type" value="Genomic_DNA"/>
</dbReference>
<comment type="function">
    <text evidence="2">Component of the COP9 signalosome complex (CSN), a complex involved in various cellular and developmental processes.</text>
</comment>
<name>A0AA38XEL2_9EURO</name>
<keyword evidence="2" id="KW-0736">Signalosome</keyword>
<dbReference type="InterPro" id="IPR037518">
    <property type="entry name" value="MPN"/>
</dbReference>
<dbReference type="SMART" id="SM00232">
    <property type="entry name" value="JAB_MPN"/>
    <property type="match status" value="1"/>
</dbReference>
<comment type="similarity">
    <text evidence="1 2">Belongs to the peptidase M67A family. CSN6 subfamily.</text>
</comment>
<evidence type="ECO:0000313" key="5">
    <source>
        <dbReference type="EMBL" id="KAJ9612014.1"/>
    </source>
</evidence>
<evidence type="ECO:0000256" key="1">
    <source>
        <dbReference type="ARBA" id="ARBA00010893"/>
    </source>
</evidence>
<evidence type="ECO:0000256" key="2">
    <source>
        <dbReference type="RuleBase" id="RU367006"/>
    </source>
</evidence>
<keyword evidence="2" id="KW-0539">Nucleus</keyword>
<keyword evidence="6" id="KW-1185">Reference proteome</keyword>
<feature type="region of interest" description="Disordered" evidence="3">
    <location>
        <begin position="381"/>
        <end position="406"/>
    </location>
</feature>